<feature type="region of interest" description="Disordered" evidence="1">
    <location>
        <begin position="1"/>
        <end position="48"/>
    </location>
</feature>
<dbReference type="AlphaFoldDB" id="A0A5Q4C0V7"/>
<gene>
    <name evidence="2" type="ORF">CSHISOI_03312</name>
</gene>
<dbReference type="EMBL" id="PUHP01000195">
    <property type="protein sequence ID" value="TQN72174.1"/>
    <property type="molecule type" value="Genomic_DNA"/>
</dbReference>
<dbReference type="OrthoDB" id="10372252at2759"/>
<feature type="compositionally biased region" description="Polar residues" evidence="1">
    <location>
        <begin position="26"/>
        <end position="38"/>
    </location>
</feature>
<feature type="compositionally biased region" description="Basic and acidic residues" evidence="1">
    <location>
        <begin position="1"/>
        <end position="10"/>
    </location>
</feature>
<name>A0A5Q4C0V7_9PEZI</name>
<evidence type="ECO:0000256" key="1">
    <source>
        <dbReference type="SAM" id="MobiDB-lite"/>
    </source>
</evidence>
<organism evidence="2 3">
    <name type="scientific">Colletotrichum shisoi</name>
    <dbReference type="NCBI Taxonomy" id="2078593"/>
    <lineage>
        <taxon>Eukaryota</taxon>
        <taxon>Fungi</taxon>
        <taxon>Dikarya</taxon>
        <taxon>Ascomycota</taxon>
        <taxon>Pezizomycotina</taxon>
        <taxon>Sordariomycetes</taxon>
        <taxon>Hypocreomycetidae</taxon>
        <taxon>Glomerellales</taxon>
        <taxon>Glomerellaceae</taxon>
        <taxon>Colletotrichum</taxon>
        <taxon>Colletotrichum destructivum species complex</taxon>
    </lineage>
</organism>
<reference evidence="2 3" key="1">
    <citation type="journal article" date="2019" name="Sci. Rep.">
        <title>Colletotrichum shisoi sp. nov., an anthracnose pathogen of Perilla frutescens in Japan: molecular phylogenetic, morphological and genomic evidence.</title>
        <authorList>
            <person name="Gan P."/>
            <person name="Tsushima A."/>
            <person name="Hiroyama R."/>
            <person name="Narusaka M."/>
            <person name="Takano Y."/>
            <person name="Narusaka Y."/>
            <person name="Kawaradani M."/>
            <person name="Damm U."/>
            <person name="Shirasu K."/>
        </authorList>
    </citation>
    <scope>NUCLEOTIDE SEQUENCE [LARGE SCALE GENOMIC DNA]</scope>
    <source>
        <strain evidence="2 3">PG-2018a</strain>
    </source>
</reference>
<protein>
    <submittedName>
        <fullName evidence="2">Uncharacterized protein</fullName>
    </submittedName>
</protein>
<comment type="caution">
    <text evidence="2">The sequence shown here is derived from an EMBL/GenBank/DDBJ whole genome shotgun (WGS) entry which is preliminary data.</text>
</comment>
<keyword evidence="3" id="KW-1185">Reference proteome</keyword>
<accession>A0A5Q4C0V7</accession>
<dbReference type="Proteomes" id="UP000326340">
    <property type="component" value="Unassembled WGS sequence"/>
</dbReference>
<evidence type="ECO:0000313" key="2">
    <source>
        <dbReference type="EMBL" id="TQN72174.1"/>
    </source>
</evidence>
<sequence length="151" mass="16762">MSRSEQDHSLTGRQSILRAPHDQKPTTRVRSSRKSVNQRFCDGGDVDNLSKANEQAAFNAKYRPDDDELCASEGNSPYVIGEVTVNNIGVLFGGVTFEIIKGHVSDNDDVVMTESGNMEPTKMMENGFRAREKNPGEDQSIWSLILRETQG</sequence>
<proteinExistence type="predicted"/>
<evidence type="ECO:0000313" key="3">
    <source>
        <dbReference type="Proteomes" id="UP000326340"/>
    </source>
</evidence>